<name>A0A1M4VRW0_9BACT</name>
<dbReference type="InterPro" id="IPR012334">
    <property type="entry name" value="Pectin_lyas_fold"/>
</dbReference>
<dbReference type="SUPFAM" id="SSF51126">
    <property type="entry name" value="Pectin lyase-like"/>
    <property type="match status" value="1"/>
</dbReference>
<feature type="chain" id="PRO_5012047549" evidence="1">
    <location>
        <begin position="18"/>
        <end position="948"/>
    </location>
</feature>
<dbReference type="Gene3D" id="2.160.20.10">
    <property type="entry name" value="Single-stranded right-handed beta-helix, Pectin lyase-like"/>
    <property type="match status" value="2"/>
</dbReference>
<proteinExistence type="predicted"/>
<protein>
    <submittedName>
        <fullName evidence="2">Right handed beta helix region</fullName>
    </submittedName>
</protein>
<evidence type="ECO:0000313" key="3">
    <source>
        <dbReference type="Proteomes" id="UP000184368"/>
    </source>
</evidence>
<dbReference type="STRING" id="1302690.BUE76_11925"/>
<dbReference type="SMART" id="SM00710">
    <property type="entry name" value="PbH1"/>
    <property type="match status" value="4"/>
</dbReference>
<gene>
    <name evidence="2" type="ORF">SAMN05444008_102359</name>
</gene>
<evidence type="ECO:0000313" key="2">
    <source>
        <dbReference type="EMBL" id="SHE71699.1"/>
    </source>
</evidence>
<evidence type="ECO:0000256" key="1">
    <source>
        <dbReference type="SAM" id="SignalP"/>
    </source>
</evidence>
<dbReference type="OrthoDB" id="9763537at2"/>
<dbReference type="Proteomes" id="UP000184368">
    <property type="component" value="Unassembled WGS sequence"/>
</dbReference>
<dbReference type="EMBL" id="FQUO01000002">
    <property type="protein sequence ID" value="SHE71699.1"/>
    <property type="molecule type" value="Genomic_DNA"/>
</dbReference>
<dbReference type="InterPro" id="IPR006626">
    <property type="entry name" value="PbH1"/>
</dbReference>
<keyword evidence="1" id="KW-0732">Signal</keyword>
<dbReference type="RefSeq" id="WP_073040120.1">
    <property type="nucleotide sequence ID" value="NZ_FQUO01000002.1"/>
</dbReference>
<dbReference type="PANTHER" id="PTHR36453">
    <property type="entry name" value="SECRETED PROTEIN-RELATED"/>
    <property type="match status" value="1"/>
</dbReference>
<sequence>MRLLTTILLLFGLHSQAATYYVSYWGSATNSGTSPTSPWTLSKVSSEIAKTSGNIFGASDSVLFRRGEPALYGSLSIGRSGGSLSAPLYFGTYGWGSQPVISGFRKVESWEEISPNIWRSTLAVSGLNTAHMVTVRGENTPMGRYPNADAARYGWLFIDAHPAGSKTTLYDTALSASPNWTGARLVSKGQRWSSDTGTITSHTHDGFRSTIVTSGQEYEMRNNWGYYILNHPATLDQQWEWWYNGAFDKKLWMYSTYNPVGDSVKIATVDNALSIAGRSYLKFEDLVFEGPNLDGISFSGTSTFNTFDSVTVRYCGSKGVDAMQQANVSDITFIDFTAIDCQNFGIDANSTGSRWTLIRPLTKRIGLFFGMQGQEQGGSMMTGIRLRGGVGGHYIGGARVDSVGWAGIRFNSRNCLFENNFITNFAMRNDDVAGLYTFDSTSKEGTIVRYNFVDGAGVYPSFQGTEFTASRAAYGGYTDDGSGGRPGNPLRFYGNVFTNCSRGGFYLHNNHNIEFTGNFLVGNGSSQLKLENDANVINTAAALAFKLDDSTNNLVIKGNLFVSYSETDLIAYFRTLWDDTAVIRKLDEPRGTDRFFNSGNNIDSNWYIRPTSLDAELINVIWNWRKVGNPAASEKARDYSLSQWSTLFGHDKNSRGAVLKFAAGTPIASAFRFIYNPNGKDSNIVLPRSYMRHNGEVISAGPMKLGAYESMALFVYDPPPNVRPPAGYAGVIPLKHRSTTGNARKKSLASGPVLLKLRPVIPENGVLYSEEFDNPVWSKTNVPITANASTAPDGTTTADRATTLINTSSKHIVQGTATVAGNNYTYAVYVKDVNRRYVQLFLGNSGFGSQAFANFDLQTSTITAFGSSLIDKGIEDAGSGWKRIWITAPATTTQVSGVNNTIGLIPSGTHPRAGGYTTDAAYSVDLWGAQYNKGYKQDYVLTTSTTVQ</sequence>
<organism evidence="2 3">
    <name type="scientific">Cnuella takakiae</name>
    <dbReference type="NCBI Taxonomy" id="1302690"/>
    <lineage>
        <taxon>Bacteria</taxon>
        <taxon>Pseudomonadati</taxon>
        <taxon>Bacteroidota</taxon>
        <taxon>Chitinophagia</taxon>
        <taxon>Chitinophagales</taxon>
        <taxon>Chitinophagaceae</taxon>
        <taxon>Cnuella</taxon>
    </lineage>
</organism>
<accession>A0A1M4VRW0</accession>
<dbReference type="PANTHER" id="PTHR36453:SF1">
    <property type="entry name" value="RIGHT HANDED BETA HELIX DOMAIN-CONTAINING PROTEIN"/>
    <property type="match status" value="1"/>
</dbReference>
<feature type="signal peptide" evidence="1">
    <location>
        <begin position="1"/>
        <end position="17"/>
    </location>
</feature>
<dbReference type="AlphaFoldDB" id="A0A1M4VRW0"/>
<dbReference type="InterPro" id="IPR011050">
    <property type="entry name" value="Pectin_lyase_fold/virulence"/>
</dbReference>
<reference evidence="2 3" key="1">
    <citation type="submission" date="2016-11" db="EMBL/GenBank/DDBJ databases">
        <authorList>
            <person name="Jaros S."/>
            <person name="Januszkiewicz K."/>
            <person name="Wedrychowicz H."/>
        </authorList>
    </citation>
    <scope>NUCLEOTIDE SEQUENCE [LARGE SCALE GENOMIC DNA]</scope>
    <source>
        <strain evidence="2 3">DSM 26897</strain>
    </source>
</reference>
<keyword evidence="3" id="KW-1185">Reference proteome</keyword>